<accession>A0AAW3MSM7</accession>
<proteinExistence type="inferred from homology"/>
<dbReference type="GO" id="GO:0000976">
    <property type="term" value="F:transcription cis-regulatory region binding"/>
    <property type="evidence" value="ECO:0007669"/>
    <property type="project" value="TreeGrafter"/>
</dbReference>
<evidence type="ECO:0000313" key="7">
    <source>
        <dbReference type="Proteomes" id="UP000056453"/>
    </source>
</evidence>
<comment type="similarity">
    <text evidence="1">Belongs to the LysR transcriptional regulatory family.</text>
</comment>
<dbReference type="Gene3D" id="1.10.10.10">
    <property type="entry name" value="Winged helix-like DNA-binding domain superfamily/Winged helix DNA-binding domain"/>
    <property type="match status" value="1"/>
</dbReference>
<dbReference type="SUPFAM" id="SSF53850">
    <property type="entry name" value="Periplasmic binding protein-like II"/>
    <property type="match status" value="1"/>
</dbReference>
<dbReference type="Proteomes" id="UP000056453">
    <property type="component" value="Unassembled WGS sequence"/>
</dbReference>
<dbReference type="PROSITE" id="PS50931">
    <property type="entry name" value="HTH_LYSR"/>
    <property type="match status" value="1"/>
</dbReference>
<dbReference type="InterPro" id="IPR036390">
    <property type="entry name" value="WH_DNA-bd_sf"/>
</dbReference>
<dbReference type="Gene3D" id="3.40.190.290">
    <property type="match status" value="1"/>
</dbReference>
<dbReference type="PANTHER" id="PTHR30126">
    <property type="entry name" value="HTH-TYPE TRANSCRIPTIONAL REGULATOR"/>
    <property type="match status" value="1"/>
</dbReference>
<dbReference type="InterPro" id="IPR005119">
    <property type="entry name" value="LysR_subst-bd"/>
</dbReference>
<dbReference type="GO" id="GO:0003700">
    <property type="term" value="F:DNA-binding transcription factor activity"/>
    <property type="evidence" value="ECO:0007669"/>
    <property type="project" value="InterPro"/>
</dbReference>
<comment type="caution">
    <text evidence="6">The sequence shown here is derived from an EMBL/GenBank/DDBJ whole genome shotgun (WGS) entry which is preliminary data.</text>
</comment>
<protein>
    <submittedName>
        <fullName evidence="6">LysR family transcriptional regulator</fullName>
    </submittedName>
</protein>
<dbReference type="RefSeq" id="WP_059955934.1">
    <property type="nucleotide sequence ID" value="NZ_LPBJ01000082.1"/>
</dbReference>
<gene>
    <name evidence="6" type="ORF">WJ96_00440</name>
</gene>
<sequence length="298" mass="32302">MNFTHLAAFYAVVETGSVTAASESLHVSQPALTREIRELEERLGATLFDRMPRGMRPTEAGRLLADYAAQIFALANAAEAAVGEFAGLTRGQLGIGSSRTIGVYLLPAVLNEFRTRYPGITVNLRISNSENIENAVLANERQIGMIEGPYDSAAFDAAVIRRDALIAVTAPTHPLARKRQLTADAIGKAELVMREPGSGTRTVVEQAYAEKGLTLSPKLSVGSAEAIKHLLRLGNAIAWVSRCTVAEELASGTLVQLPVKDLKIERNLSMIWRKGHSLSPSARAFRELAKELFKRTPL</sequence>
<feature type="domain" description="HTH lysR-type" evidence="5">
    <location>
        <begin position="1"/>
        <end position="58"/>
    </location>
</feature>
<keyword evidence="4" id="KW-0804">Transcription</keyword>
<evidence type="ECO:0000256" key="4">
    <source>
        <dbReference type="ARBA" id="ARBA00023163"/>
    </source>
</evidence>
<dbReference type="PANTHER" id="PTHR30126:SF39">
    <property type="entry name" value="HTH-TYPE TRANSCRIPTIONAL REGULATOR CYSL"/>
    <property type="match status" value="1"/>
</dbReference>
<dbReference type="InterPro" id="IPR036388">
    <property type="entry name" value="WH-like_DNA-bd_sf"/>
</dbReference>
<dbReference type="AlphaFoldDB" id="A0AAW3MSM7"/>
<dbReference type="EMBL" id="LPBJ01000082">
    <property type="protein sequence ID" value="KVP92679.1"/>
    <property type="molecule type" value="Genomic_DNA"/>
</dbReference>
<keyword evidence="2" id="KW-0805">Transcription regulation</keyword>
<dbReference type="PRINTS" id="PR00039">
    <property type="entry name" value="HTHLYSR"/>
</dbReference>
<evidence type="ECO:0000256" key="1">
    <source>
        <dbReference type="ARBA" id="ARBA00009437"/>
    </source>
</evidence>
<dbReference type="Pfam" id="PF03466">
    <property type="entry name" value="LysR_substrate"/>
    <property type="match status" value="1"/>
</dbReference>
<keyword evidence="3" id="KW-0238">DNA-binding</keyword>
<dbReference type="CDD" id="cd08420">
    <property type="entry name" value="PBP2_CysL_like"/>
    <property type="match status" value="1"/>
</dbReference>
<evidence type="ECO:0000256" key="2">
    <source>
        <dbReference type="ARBA" id="ARBA00023015"/>
    </source>
</evidence>
<name>A0AAW3MSM7_9BURK</name>
<keyword evidence="7" id="KW-1185">Reference proteome</keyword>
<evidence type="ECO:0000259" key="5">
    <source>
        <dbReference type="PROSITE" id="PS50931"/>
    </source>
</evidence>
<dbReference type="Pfam" id="PF00126">
    <property type="entry name" value="HTH_1"/>
    <property type="match status" value="1"/>
</dbReference>
<evidence type="ECO:0000256" key="3">
    <source>
        <dbReference type="ARBA" id="ARBA00023125"/>
    </source>
</evidence>
<organism evidence="6 7">
    <name type="scientific">Burkholderia ubonensis</name>
    <dbReference type="NCBI Taxonomy" id="101571"/>
    <lineage>
        <taxon>Bacteria</taxon>
        <taxon>Pseudomonadati</taxon>
        <taxon>Pseudomonadota</taxon>
        <taxon>Betaproteobacteria</taxon>
        <taxon>Burkholderiales</taxon>
        <taxon>Burkholderiaceae</taxon>
        <taxon>Burkholderia</taxon>
        <taxon>Burkholderia cepacia complex</taxon>
    </lineage>
</organism>
<dbReference type="InterPro" id="IPR000847">
    <property type="entry name" value="LysR_HTH_N"/>
</dbReference>
<evidence type="ECO:0000313" key="6">
    <source>
        <dbReference type="EMBL" id="KVP92679.1"/>
    </source>
</evidence>
<dbReference type="SUPFAM" id="SSF46785">
    <property type="entry name" value="Winged helix' DNA-binding domain"/>
    <property type="match status" value="1"/>
</dbReference>
<reference evidence="6 7" key="1">
    <citation type="submission" date="2015-11" db="EMBL/GenBank/DDBJ databases">
        <title>Expanding the genomic diversity of Burkholderia species for the development of highly accurate diagnostics.</title>
        <authorList>
            <person name="Sahl J."/>
            <person name="Keim P."/>
            <person name="Wagner D."/>
        </authorList>
    </citation>
    <scope>NUCLEOTIDE SEQUENCE [LARGE SCALE GENOMIC DNA]</scope>
    <source>
        <strain evidence="6 7">MSMB1808WGS</strain>
    </source>
</reference>
<dbReference type="FunFam" id="1.10.10.10:FF:000001">
    <property type="entry name" value="LysR family transcriptional regulator"/>
    <property type="match status" value="1"/>
</dbReference>